<feature type="region of interest" description="Disordered" evidence="1">
    <location>
        <begin position="61"/>
        <end position="81"/>
    </location>
</feature>
<sequence length="81" mass="8474">MSEKTGSGQACAQALQKVQAPTLKSTTGVLPGPGFRIASGQASMQRLQLVQSDLIEVSLDHGGRKSADRPVSALRKLGERA</sequence>
<accession>A0A2R8CA80</accession>
<keyword evidence="3" id="KW-1185">Reference proteome</keyword>
<organism evidence="2 3">
    <name type="scientific">Falsiruegeria mediterranea M17</name>
    <dbReference type="NCBI Taxonomy" id="1200281"/>
    <lineage>
        <taxon>Bacteria</taxon>
        <taxon>Pseudomonadati</taxon>
        <taxon>Pseudomonadota</taxon>
        <taxon>Alphaproteobacteria</taxon>
        <taxon>Rhodobacterales</taxon>
        <taxon>Roseobacteraceae</taxon>
        <taxon>Falsiruegeria</taxon>
    </lineage>
</organism>
<dbReference type="Proteomes" id="UP000244898">
    <property type="component" value="Unassembled WGS sequence"/>
</dbReference>
<evidence type="ECO:0000313" key="3">
    <source>
        <dbReference type="Proteomes" id="UP000244898"/>
    </source>
</evidence>
<evidence type="ECO:0000313" key="2">
    <source>
        <dbReference type="EMBL" id="SPJ29354.1"/>
    </source>
</evidence>
<proteinExistence type="predicted"/>
<evidence type="ECO:0000256" key="1">
    <source>
        <dbReference type="SAM" id="MobiDB-lite"/>
    </source>
</evidence>
<reference evidence="3" key="1">
    <citation type="submission" date="2018-03" db="EMBL/GenBank/DDBJ databases">
        <authorList>
            <person name="Rodrigo-Torres L."/>
            <person name="Arahal R. D."/>
            <person name="Lucena T."/>
        </authorList>
    </citation>
    <scope>NUCLEOTIDE SEQUENCE [LARGE SCALE GENOMIC DNA]</scope>
    <source>
        <strain evidence="3">CECT 7615</strain>
    </source>
</reference>
<gene>
    <name evidence="2" type="ORF">TRM7615_02868</name>
</gene>
<dbReference type="AlphaFoldDB" id="A0A2R8CA80"/>
<dbReference type="EMBL" id="ONZG01000007">
    <property type="protein sequence ID" value="SPJ29354.1"/>
    <property type="molecule type" value="Genomic_DNA"/>
</dbReference>
<protein>
    <submittedName>
        <fullName evidence="2">Uncharacterized protein</fullName>
    </submittedName>
</protein>
<name>A0A2R8CA80_9RHOB</name>